<feature type="domain" description="RNA polymerase sigma factor 70 region 4 type 2" evidence="9">
    <location>
        <begin position="144"/>
        <end position="193"/>
    </location>
</feature>
<evidence type="ECO:0000256" key="6">
    <source>
        <dbReference type="RuleBase" id="RU000716"/>
    </source>
</evidence>
<evidence type="ECO:0000256" key="5">
    <source>
        <dbReference type="ARBA" id="ARBA00023163"/>
    </source>
</evidence>
<evidence type="ECO:0000256" key="4">
    <source>
        <dbReference type="ARBA" id="ARBA00023125"/>
    </source>
</evidence>
<keyword evidence="3 6" id="KW-0731">Sigma factor</keyword>
<evidence type="ECO:0000313" key="10">
    <source>
        <dbReference type="EMBL" id="AKS36037.1"/>
    </source>
</evidence>
<keyword evidence="4 6" id="KW-0238">DNA-binding</keyword>
<evidence type="ECO:0000259" key="8">
    <source>
        <dbReference type="Pfam" id="PF04542"/>
    </source>
</evidence>
<protein>
    <recommendedName>
        <fullName evidence="6">RNA polymerase sigma factor</fullName>
    </recommendedName>
</protein>
<keyword evidence="2 6" id="KW-0805">Transcription regulation</keyword>
<name>A0A0K0XFB0_MYCGD</name>
<evidence type="ECO:0000259" key="9">
    <source>
        <dbReference type="Pfam" id="PF08281"/>
    </source>
</evidence>
<dbReference type="Gene3D" id="1.10.10.10">
    <property type="entry name" value="Winged helix-like DNA-binding domain superfamily/Winged helix DNA-binding domain"/>
    <property type="match status" value="1"/>
</dbReference>
<dbReference type="InterPro" id="IPR000838">
    <property type="entry name" value="RNA_pol_sigma70_ECF_CS"/>
</dbReference>
<accession>A0A0K0XFB0</accession>
<feature type="domain" description="RNA polymerase sigma-70 region 2" evidence="8">
    <location>
        <begin position="34"/>
        <end position="101"/>
    </location>
</feature>
<dbReference type="PANTHER" id="PTHR43133:SF59">
    <property type="entry name" value="ECF RNA POLYMERASE SIGMA FACTOR SIGR"/>
    <property type="match status" value="1"/>
</dbReference>
<dbReference type="PATRIC" id="fig|134601.6.peg.614"/>
<dbReference type="InterPro" id="IPR013324">
    <property type="entry name" value="RNA_pol_sigma_r3/r4-like"/>
</dbReference>
<dbReference type="NCBIfam" id="TIGR02937">
    <property type="entry name" value="sigma70-ECF"/>
    <property type="match status" value="1"/>
</dbReference>
<evidence type="ECO:0000313" key="11">
    <source>
        <dbReference type="Proteomes" id="UP000062255"/>
    </source>
</evidence>
<evidence type="ECO:0000256" key="7">
    <source>
        <dbReference type="SAM" id="MobiDB-lite"/>
    </source>
</evidence>
<feature type="region of interest" description="Disordered" evidence="7">
    <location>
        <begin position="211"/>
        <end position="232"/>
    </location>
</feature>
<dbReference type="PANTHER" id="PTHR43133">
    <property type="entry name" value="RNA POLYMERASE ECF-TYPE SIGMA FACTO"/>
    <property type="match status" value="1"/>
</dbReference>
<dbReference type="Pfam" id="PF04542">
    <property type="entry name" value="Sigma70_r2"/>
    <property type="match status" value="1"/>
</dbReference>
<reference evidence="10 11" key="1">
    <citation type="submission" date="2015-07" db="EMBL/GenBank/DDBJ databases">
        <title>Complete genome sequence of Mycobacterium goodii X7B, a facultative thermophilic biodesulfurizing bacterium.</title>
        <authorList>
            <person name="Yu B."/>
            <person name="Li F."/>
            <person name="Xu P."/>
        </authorList>
    </citation>
    <scope>NUCLEOTIDE SEQUENCE [LARGE SCALE GENOMIC DNA]</scope>
    <source>
        <strain evidence="10 11">X7B</strain>
    </source>
</reference>
<evidence type="ECO:0000256" key="1">
    <source>
        <dbReference type="ARBA" id="ARBA00010641"/>
    </source>
</evidence>
<dbReference type="GO" id="GO:0016987">
    <property type="term" value="F:sigma factor activity"/>
    <property type="evidence" value="ECO:0007669"/>
    <property type="project" value="UniProtKB-KW"/>
</dbReference>
<dbReference type="STRING" id="134601.AFA91_02940"/>
<dbReference type="EMBL" id="CP012150">
    <property type="protein sequence ID" value="AKS36037.1"/>
    <property type="molecule type" value="Genomic_DNA"/>
</dbReference>
<keyword evidence="5 6" id="KW-0804">Transcription</keyword>
<dbReference type="InterPro" id="IPR013249">
    <property type="entry name" value="RNA_pol_sigma70_r4_t2"/>
</dbReference>
<sequence length="232" mass="25993">MGRRSVDNRQGYDNATPTLADRQHSQNDRFVREIEAVRDFLMGNAIRLTRQRADAEDLVQETLLKAYASFHGFHEGTQLKSWLARIMANTWIDRYRATQRRPAEQLGLDITDMSLASDASRARRGEEAKSAESKALQALPGDAELALCQLPLDLREIVYYACIAGYRNTEIAAMLGIPAGTVGSKLHRGKAMLRDALTDLDFAAGDRIRDATKDIRHPRPNSQDSIMIHRAS</sequence>
<organism evidence="10 11">
    <name type="scientific">Mycolicibacterium goodii</name>
    <name type="common">Mycobacterium goodii</name>
    <dbReference type="NCBI Taxonomy" id="134601"/>
    <lineage>
        <taxon>Bacteria</taxon>
        <taxon>Bacillati</taxon>
        <taxon>Actinomycetota</taxon>
        <taxon>Actinomycetes</taxon>
        <taxon>Mycobacteriales</taxon>
        <taxon>Mycobacteriaceae</taxon>
        <taxon>Mycolicibacterium</taxon>
    </lineage>
</organism>
<proteinExistence type="inferred from homology"/>
<dbReference type="KEGG" id="mgo:AFA91_02940"/>
<gene>
    <name evidence="10" type="ORF">AFA91_02940</name>
</gene>
<dbReference type="Pfam" id="PF08281">
    <property type="entry name" value="Sigma70_r4_2"/>
    <property type="match status" value="1"/>
</dbReference>
<dbReference type="InterPro" id="IPR039425">
    <property type="entry name" value="RNA_pol_sigma-70-like"/>
</dbReference>
<dbReference type="InterPro" id="IPR036388">
    <property type="entry name" value="WH-like_DNA-bd_sf"/>
</dbReference>
<dbReference type="InterPro" id="IPR007627">
    <property type="entry name" value="RNA_pol_sigma70_r2"/>
</dbReference>
<dbReference type="AlphaFoldDB" id="A0A0K0XFB0"/>
<dbReference type="Gene3D" id="1.10.1740.10">
    <property type="match status" value="1"/>
</dbReference>
<comment type="similarity">
    <text evidence="1 6">Belongs to the sigma-70 factor family. ECF subfamily.</text>
</comment>
<dbReference type="GO" id="GO:0003677">
    <property type="term" value="F:DNA binding"/>
    <property type="evidence" value="ECO:0007669"/>
    <property type="project" value="UniProtKB-KW"/>
</dbReference>
<dbReference type="SUPFAM" id="SSF88659">
    <property type="entry name" value="Sigma3 and sigma4 domains of RNA polymerase sigma factors"/>
    <property type="match status" value="1"/>
</dbReference>
<feature type="region of interest" description="Disordered" evidence="7">
    <location>
        <begin position="1"/>
        <end position="27"/>
    </location>
</feature>
<dbReference type="GO" id="GO:0006950">
    <property type="term" value="P:response to stress"/>
    <property type="evidence" value="ECO:0007669"/>
    <property type="project" value="UniProtKB-ARBA"/>
</dbReference>
<evidence type="ECO:0000256" key="2">
    <source>
        <dbReference type="ARBA" id="ARBA00023015"/>
    </source>
</evidence>
<dbReference type="SUPFAM" id="SSF88946">
    <property type="entry name" value="Sigma2 domain of RNA polymerase sigma factors"/>
    <property type="match status" value="1"/>
</dbReference>
<dbReference type="InterPro" id="IPR014284">
    <property type="entry name" value="RNA_pol_sigma-70_dom"/>
</dbReference>
<evidence type="ECO:0000256" key="3">
    <source>
        <dbReference type="ARBA" id="ARBA00023082"/>
    </source>
</evidence>
<dbReference type="PROSITE" id="PS01063">
    <property type="entry name" value="SIGMA70_ECF"/>
    <property type="match status" value="1"/>
</dbReference>
<dbReference type="InterPro" id="IPR013325">
    <property type="entry name" value="RNA_pol_sigma_r2"/>
</dbReference>
<dbReference type="GO" id="GO:0006352">
    <property type="term" value="P:DNA-templated transcription initiation"/>
    <property type="evidence" value="ECO:0007669"/>
    <property type="project" value="InterPro"/>
</dbReference>
<dbReference type="Proteomes" id="UP000062255">
    <property type="component" value="Chromosome"/>
</dbReference>